<reference evidence="7" key="2">
    <citation type="journal article" date="2023" name="IMA Fungus">
        <title>Comparative genomic study of the Penicillium genus elucidates a diverse pangenome and 15 lateral gene transfer events.</title>
        <authorList>
            <person name="Petersen C."/>
            <person name="Sorensen T."/>
            <person name="Nielsen M.R."/>
            <person name="Sondergaard T.E."/>
            <person name="Sorensen J.L."/>
            <person name="Fitzpatrick D.A."/>
            <person name="Frisvad J.C."/>
            <person name="Nielsen K.L."/>
        </authorList>
    </citation>
    <scope>NUCLEOTIDE SEQUENCE</scope>
    <source>
        <strain evidence="7">IBT 30761</strain>
    </source>
</reference>
<keyword evidence="4 6" id="KW-1133">Transmembrane helix</keyword>
<feature type="transmembrane region" description="Helical" evidence="6">
    <location>
        <begin position="112"/>
        <end position="131"/>
    </location>
</feature>
<dbReference type="InterPro" id="IPR000791">
    <property type="entry name" value="Gpr1/Fun34/SatP-like"/>
</dbReference>
<reference evidence="7" key="1">
    <citation type="submission" date="2022-11" db="EMBL/GenBank/DDBJ databases">
        <authorList>
            <person name="Petersen C."/>
        </authorList>
    </citation>
    <scope>NUCLEOTIDE SEQUENCE</scope>
    <source>
        <strain evidence="7">IBT 30761</strain>
    </source>
</reference>
<keyword evidence="5 6" id="KW-0472">Membrane</keyword>
<comment type="caution">
    <text evidence="7">The sequence shown here is derived from an EMBL/GenBank/DDBJ whole genome shotgun (WGS) entry which is preliminary data.</text>
</comment>
<dbReference type="Proteomes" id="UP001149074">
    <property type="component" value="Unassembled WGS sequence"/>
</dbReference>
<dbReference type="GeneID" id="81357475"/>
<keyword evidence="8" id="KW-1185">Reference proteome</keyword>
<sequence>MSTARHATLDLDRMRTGAREFWTPMEFPRDCRGPGWIHLEVWRDVGFFFFTMSDENVSEKQETSTAEVLRRIQTAESVLLPIPRDAFEKLYLSPKTPTAGNLRRTFGNPTPISLLGFLLAATPAAMLTMGWRGSGGNGGAILPVYIFFGGMVQIFGAVGEWIIGNTFSCALFFTYGTFWIVQGTSNMPFYAVGANYSPTGNTLEGIETPEYNATVGLYYVTLAVLTFVYLICSIRTNVCLFLALFLLVITFALTAGVFFQTALGHAAEAAKLQKAAGAFNFALCIPIWHIFIAQILDAVDFPITLPVGDLSTVILGKTQKARKRDVE</sequence>
<feature type="transmembrane region" description="Helical" evidence="6">
    <location>
        <begin position="238"/>
        <end position="263"/>
    </location>
</feature>
<comment type="similarity">
    <text evidence="2">Belongs to the acetate uptake transporter (AceTr) (TC 2.A.96) family.</text>
</comment>
<proteinExistence type="inferred from homology"/>
<protein>
    <recommendedName>
        <fullName evidence="9">GPR1/FUN34/yaaH family-domain-containing protein</fullName>
    </recommendedName>
</protein>
<name>A0A9W9KAY2_9EURO</name>
<dbReference type="RefSeq" id="XP_056474655.1">
    <property type="nucleotide sequence ID" value="XM_056618496.1"/>
</dbReference>
<feature type="transmembrane region" description="Helical" evidence="6">
    <location>
        <begin position="275"/>
        <end position="296"/>
    </location>
</feature>
<dbReference type="PANTHER" id="PTHR31123">
    <property type="entry name" value="ACCUMULATION OF DYADS PROTEIN 2-RELATED"/>
    <property type="match status" value="1"/>
</dbReference>
<evidence type="ECO:0000256" key="5">
    <source>
        <dbReference type="ARBA" id="ARBA00023136"/>
    </source>
</evidence>
<dbReference type="AlphaFoldDB" id="A0A9W9KAY2"/>
<evidence type="ECO:0000256" key="6">
    <source>
        <dbReference type="SAM" id="Phobius"/>
    </source>
</evidence>
<evidence type="ECO:0000313" key="8">
    <source>
        <dbReference type="Proteomes" id="UP001149074"/>
    </source>
</evidence>
<feature type="transmembrane region" description="Helical" evidence="6">
    <location>
        <begin position="143"/>
        <end position="163"/>
    </location>
</feature>
<keyword evidence="3 6" id="KW-0812">Transmembrane</keyword>
<evidence type="ECO:0000256" key="3">
    <source>
        <dbReference type="ARBA" id="ARBA00022692"/>
    </source>
</evidence>
<accession>A0A9W9KAY2</accession>
<evidence type="ECO:0008006" key="9">
    <source>
        <dbReference type="Google" id="ProtNLM"/>
    </source>
</evidence>
<feature type="transmembrane region" description="Helical" evidence="6">
    <location>
        <begin position="170"/>
        <end position="191"/>
    </location>
</feature>
<dbReference type="PANTHER" id="PTHR31123:SF6">
    <property type="entry name" value="MEMBRANE AMMONIUM TRANSPORTER (ATO3), PUTATIVE (AFU_ORTHOLOGUE AFUA_5G01140)-RELATED"/>
    <property type="match status" value="1"/>
</dbReference>
<dbReference type="InterPro" id="IPR051633">
    <property type="entry name" value="AceTr"/>
</dbReference>
<evidence type="ECO:0000256" key="2">
    <source>
        <dbReference type="ARBA" id="ARBA00005587"/>
    </source>
</evidence>
<dbReference type="GO" id="GO:0005886">
    <property type="term" value="C:plasma membrane"/>
    <property type="evidence" value="ECO:0007669"/>
    <property type="project" value="TreeGrafter"/>
</dbReference>
<dbReference type="Pfam" id="PF01184">
    <property type="entry name" value="Gpr1_Fun34_YaaH"/>
    <property type="match status" value="1"/>
</dbReference>
<gene>
    <name evidence="7" type="ORF">N7532_006002</name>
</gene>
<comment type="subcellular location">
    <subcellularLocation>
        <location evidence="1">Membrane</location>
        <topology evidence="1">Multi-pass membrane protein</topology>
    </subcellularLocation>
</comment>
<dbReference type="OrthoDB" id="3648309at2759"/>
<dbReference type="GO" id="GO:0015123">
    <property type="term" value="F:acetate transmembrane transporter activity"/>
    <property type="evidence" value="ECO:0007669"/>
    <property type="project" value="TreeGrafter"/>
</dbReference>
<feature type="transmembrane region" description="Helical" evidence="6">
    <location>
        <begin position="211"/>
        <end position="231"/>
    </location>
</feature>
<evidence type="ECO:0000256" key="4">
    <source>
        <dbReference type="ARBA" id="ARBA00022989"/>
    </source>
</evidence>
<evidence type="ECO:0000313" key="7">
    <source>
        <dbReference type="EMBL" id="KAJ5099001.1"/>
    </source>
</evidence>
<dbReference type="EMBL" id="JAPQKI010000005">
    <property type="protein sequence ID" value="KAJ5099001.1"/>
    <property type="molecule type" value="Genomic_DNA"/>
</dbReference>
<organism evidence="7 8">
    <name type="scientific">Penicillium argentinense</name>
    <dbReference type="NCBI Taxonomy" id="1131581"/>
    <lineage>
        <taxon>Eukaryota</taxon>
        <taxon>Fungi</taxon>
        <taxon>Dikarya</taxon>
        <taxon>Ascomycota</taxon>
        <taxon>Pezizomycotina</taxon>
        <taxon>Eurotiomycetes</taxon>
        <taxon>Eurotiomycetidae</taxon>
        <taxon>Eurotiales</taxon>
        <taxon>Aspergillaceae</taxon>
        <taxon>Penicillium</taxon>
    </lineage>
</organism>
<evidence type="ECO:0000256" key="1">
    <source>
        <dbReference type="ARBA" id="ARBA00004141"/>
    </source>
</evidence>